<evidence type="ECO:0000256" key="6">
    <source>
        <dbReference type="ARBA" id="ARBA00023136"/>
    </source>
</evidence>
<dbReference type="Gene3D" id="1.20.58.60">
    <property type="match status" value="2"/>
</dbReference>
<accession>A0AAV9RG13</accession>
<keyword evidence="4" id="KW-0677">Repeat</keyword>
<keyword evidence="6 9" id="KW-0472">Membrane</keyword>
<evidence type="ECO:0000256" key="1">
    <source>
        <dbReference type="ARBA" id="ARBA00008619"/>
    </source>
</evidence>
<dbReference type="PANTHER" id="PTHR14514">
    <property type="entry name" value="PKA ANCHORING PROTEIN"/>
    <property type="match status" value="1"/>
</dbReference>
<keyword evidence="13" id="KW-1185">Reference proteome</keyword>
<evidence type="ECO:0000313" key="12">
    <source>
        <dbReference type="EMBL" id="KAK5607857.1"/>
    </source>
</evidence>
<comment type="subcellular location">
    <subcellularLocation>
        <location evidence="8">Nucleus outer membrane</location>
        <topology evidence="8">Single-pass type IV membrane protein</topology>
    </subcellularLocation>
</comment>
<dbReference type="GO" id="GO:0005640">
    <property type="term" value="C:nuclear outer membrane"/>
    <property type="evidence" value="ECO:0007669"/>
    <property type="project" value="UniProtKB-SubCell"/>
</dbReference>
<feature type="non-terminal residue" evidence="12">
    <location>
        <position position="1"/>
    </location>
</feature>
<organism evidence="12 13">
    <name type="scientific">Crenichthys baileyi</name>
    <name type="common">White River springfish</name>
    <dbReference type="NCBI Taxonomy" id="28760"/>
    <lineage>
        <taxon>Eukaryota</taxon>
        <taxon>Metazoa</taxon>
        <taxon>Chordata</taxon>
        <taxon>Craniata</taxon>
        <taxon>Vertebrata</taxon>
        <taxon>Euteleostomi</taxon>
        <taxon>Actinopterygii</taxon>
        <taxon>Neopterygii</taxon>
        <taxon>Teleostei</taxon>
        <taxon>Neoteleostei</taxon>
        <taxon>Acanthomorphata</taxon>
        <taxon>Ovalentaria</taxon>
        <taxon>Atherinomorphae</taxon>
        <taxon>Cyprinodontiformes</taxon>
        <taxon>Goodeidae</taxon>
        <taxon>Crenichthys</taxon>
    </lineage>
</organism>
<sequence length="371" mass="42598">AKFLSDCSGSINNVKRVKLILNDDLEVEEACLTNSIANRQTSTGVIERWELQQAQKLSSETNIKHDLEHWHKLNSDLCDITSWLGRVLPELQRLQRIVPSTSIRDIEVNIKKLKEMQRTFKSYKCQMISVNLSSHHFLRAESDELQEALSSANHSWIQACSTLESWERKLHSALMQCQEFHEALHSLLLLLSQAENKLHAVNIYKQSSPQWILLQQRDMLVALQEELYSRQSQVSALQEISSQLLLEATFEESVEAKEKVHVISNKLHLLLRQVAAALCSLQEMLEEADLQAATLTQPSPIRDERTDQTPHRPFVYRVLRAAFPLHLLFLVLLFLVCLVPLSDEDYSCTLSNNFARSFYPMLRYTNGPPPT</sequence>
<dbReference type="InterPro" id="IPR012315">
    <property type="entry name" value="KASH"/>
</dbReference>
<dbReference type="PANTHER" id="PTHR14514:SF4">
    <property type="entry name" value="NESPRIN-2"/>
    <property type="match status" value="1"/>
</dbReference>
<dbReference type="InterPro" id="IPR018159">
    <property type="entry name" value="Spectrin/alpha-actinin"/>
</dbReference>
<dbReference type="FunFam" id="1.20.58.60:FF:000126">
    <property type="entry name" value="Spectrin repeat containing, nuclear envelope 1a"/>
    <property type="match status" value="1"/>
</dbReference>
<dbReference type="EMBL" id="JAHHUM010001921">
    <property type="protein sequence ID" value="KAK5607857.1"/>
    <property type="molecule type" value="Genomic_DNA"/>
</dbReference>
<evidence type="ECO:0000256" key="5">
    <source>
        <dbReference type="ARBA" id="ARBA00022989"/>
    </source>
</evidence>
<dbReference type="Proteomes" id="UP001311232">
    <property type="component" value="Unassembled WGS sequence"/>
</dbReference>
<keyword evidence="2" id="KW-0597">Phosphoprotein</keyword>
<evidence type="ECO:0000256" key="2">
    <source>
        <dbReference type="ARBA" id="ARBA00022553"/>
    </source>
</evidence>
<gene>
    <name evidence="12" type="ORF">CRENBAI_009907</name>
</gene>
<keyword evidence="7" id="KW-0539">Nucleus</keyword>
<evidence type="ECO:0000259" key="11">
    <source>
        <dbReference type="PROSITE" id="PS51049"/>
    </source>
</evidence>
<evidence type="ECO:0000256" key="8">
    <source>
        <dbReference type="ARBA" id="ARBA00046312"/>
    </source>
</evidence>
<evidence type="ECO:0000256" key="7">
    <source>
        <dbReference type="ARBA" id="ARBA00023242"/>
    </source>
</evidence>
<dbReference type="Pfam" id="PF10541">
    <property type="entry name" value="KASH"/>
    <property type="match status" value="1"/>
</dbReference>
<feature type="domain" description="KASH" evidence="11">
    <location>
        <begin position="312"/>
        <end position="371"/>
    </location>
</feature>
<dbReference type="PROSITE" id="PS51049">
    <property type="entry name" value="KASH"/>
    <property type="match status" value="1"/>
</dbReference>
<evidence type="ECO:0000256" key="9">
    <source>
        <dbReference type="PROSITE-ProRule" id="PRU00385"/>
    </source>
</evidence>
<keyword evidence="3 9" id="KW-0812">Transmembrane</keyword>
<evidence type="ECO:0000256" key="3">
    <source>
        <dbReference type="ARBA" id="ARBA00022692"/>
    </source>
</evidence>
<dbReference type="SMART" id="SM00150">
    <property type="entry name" value="SPEC"/>
    <property type="match status" value="1"/>
</dbReference>
<dbReference type="SMART" id="SM01249">
    <property type="entry name" value="KASH"/>
    <property type="match status" value="1"/>
</dbReference>
<protein>
    <recommendedName>
        <fullName evidence="11">KASH domain-containing protein</fullName>
    </recommendedName>
</protein>
<proteinExistence type="inferred from homology"/>
<name>A0AAV9RG13_9TELE</name>
<evidence type="ECO:0000313" key="13">
    <source>
        <dbReference type="Proteomes" id="UP001311232"/>
    </source>
</evidence>
<feature type="topological domain" description="Cytoplasmic" evidence="9">
    <location>
        <begin position="1"/>
        <end position="320"/>
    </location>
</feature>
<dbReference type="CDD" id="cd00176">
    <property type="entry name" value="SPEC"/>
    <property type="match status" value="1"/>
</dbReference>
<feature type="transmembrane region" description="Helical" evidence="10">
    <location>
        <begin position="321"/>
        <end position="341"/>
    </location>
</feature>
<comment type="caution">
    <text evidence="12">The sequence shown here is derived from an EMBL/GenBank/DDBJ whole genome shotgun (WGS) entry which is preliminary data.</text>
</comment>
<feature type="topological domain" description="Perinuclear space" evidence="9">
    <location>
        <begin position="342"/>
        <end position="371"/>
    </location>
</feature>
<dbReference type="SUPFAM" id="SSF46966">
    <property type="entry name" value="Spectrin repeat"/>
    <property type="match status" value="2"/>
</dbReference>
<dbReference type="AlphaFoldDB" id="A0AAV9RG13"/>
<reference evidence="12 13" key="1">
    <citation type="submission" date="2021-06" db="EMBL/GenBank/DDBJ databases">
        <authorList>
            <person name="Palmer J.M."/>
        </authorList>
    </citation>
    <scope>NUCLEOTIDE SEQUENCE [LARGE SCALE GENOMIC DNA]</scope>
    <source>
        <strain evidence="12 13">MEX-2019</strain>
        <tissue evidence="12">Muscle</tissue>
    </source>
</reference>
<comment type="similarity">
    <text evidence="1">Belongs to the nesprin family.</text>
</comment>
<evidence type="ECO:0000256" key="10">
    <source>
        <dbReference type="SAM" id="Phobius"/>
    </source>
</evidence>
<evidence type="ECO:0000256" key="4">
    <source>
        <dbReference type="ARBA" id="ARBA00022737"/>
    </source>
</evidence>
<keyword evidence="5 10" id="KW-1133">Transmembrane helix</keyword>